<dbReference type="PANTHER" id="PTHR28093">
    <property type="entry name" value="MORPHOGENESIS-RELATED PROTEIN MSB1"/>
    <property type="match status" value="1"/>
</dbReference>
<dbReference type="EMBL" id="ML977211">
    <property type="protein sequence ID" value="KAF1981015.1"/>
    <property type="molecule type" value="Genomic_DNA"/>
</dbReference>
<feature type="compositionally biased region" description="Basic and acidic residues" evidence="1">
    <location>
        <begin position="827"/>
        <end position="836"/>
    </location>
</feature>
<feature type="compositionally biased region" description="Polar residues" evidence="1">
    <location>
        <begin position="904"/>
        <end position="914"/>
    </location>
</feature>
<protein>
    <recommendedName>
        <fullName evidence="2">Meiotically up-regulated protein Msb1/Mug8 domain-containing protein</fullName>
    </recommendedName>
</protein>
<feature type="region of interest" description="Disordered" evidence="1">
    <location>
        <begin position="1"/>
        <end position="35"/>
    </location>
</feature>
<dbReference type="OrthoDB" id="3362494at2759"/>
<feature type="compositionally biased region" description="Polar residues" evidence="1">
    <location>
        <begin position="678"/>
        <end position="694"/>
    </location>
</feature>
<feature type="region of interest" description="Disordered" evidence="1">
    <location>
        <begin position="449"/>
        <end position="469"/>
    </location>
</feature>
<feature type="compositionally biased region" description="Low complexity" evidence="1">
    <location>
        <begin position="698"/>
        <end position="708"/>
    </location>
</feature>
<dbReference type="Proteomes" id="UP000800041">
    <property type="component" value="Unassembled WGS sequence"/>
</dbReference>
<feature type="compositionally biased region" description="Basic residues" evidence="1">
    <location>
        <begin position="550"/>
        <end position="567"/>
    </location>
</feature>
<dbReference type="InterPro" id="IPR037508">
    <property type="entry name" value="Msb1/Mug8"/>
</dbReference>
<proteinExistence type="predicted"/>
<evidence type="ECO:0000313" key="4">
    <source>
        <dbReference type="Proteomes" id="UP000800041"/>
    </source>
</evidence>
<feature type="domain" description="Meiotically up-regulated protein Msb1/Mug8" evidence="2">
    <location>
        <begin position="47"/>
        <end position="526"/>
    </location>
</feature>
<sequence>MPFFSRVFGNKDSKAASKAKKGAAQDNGGPVAPRKLKWEDAWSRKDVAPEEIQELVHECTQEMKSRALDTPFLLLPFRPGSDASASRSFVRNYFRSLYETGDRHYGRGLQQELRLTEPIDLCSIMKWCWSRLPGGVVTWDAYELFRIGELDSNMARHAFDTFIPLSVDSTARKQIIFDFFDLLAAVAARGRTNGLGGRKLSRMAGWWAFEHSDNGTGFDGGYKSWAKAADATSHLFFAYLRSLSPDSVTGVNGISAIPRSLQSLLSQTEYPPEAPTLMQNSTTRVVMIVKAVSPTPFALLRRAKNFEYRDDDRALQEYSQFEDPVKALTDECRRVLKSISAINAHPSSVTTEEPAGGNGVQDASWSRFEDMGFGNMSGGSAIPENTPGQAGRNSGMRTGAESMADDFGRPTTPSWADFLSTGFPENESSTAATLPVLLPPDKMLPAIGERAQSSQSHVRPNDFSDDNLEPGELASVTRFDLDETFWWVWMTSLAAEETPERKAAFGRCALIETTVAGASWLVVEEQVKGASPGQDEGVYIAEKKSRFSFTRRGRNKSKTVKQKKKAASVKEPYHRDTSSTPASRSGIGSDQHARIQAAAAQLKRKDVKVEDANARRARMDEAASMKTNSVMTLQPMIMSEAEPAMKWAKEFDKGTIRAQYMNNKTAGTGKPVPEPGMNGSSAHLSPSTPMSRKLSNGELPALPPSEAAPEPPKANPVTPPAPVPPTPVADVSSPGSPTPVAKVPLPADAYDEKPPIDNSEQHPALRKPVPVPQRDSSVEQEYPESPETAAPEPTMPDAEPAPTKDTKEAKKIKKAQGGGGGFKKLFAKKDKADRSSKAPPSASSGLQVPSTKPERRLSLLRKKVPESARSETPAPAPAVESEPMKDEPAAAEPTLDMAVDTPNHADQTYLSYTNGHHHQDDRPSTVGTIEQQEANREFSRFAEGPLEDQPVFVPEDSPPASERAPSPSPEPRMKSPAMPASSSQKSPPGTANAYASSFDSDTTPRASSKPEVVSPAEPNTERWAQIRKNAAERAARMGYEDQALRQRHRSESGGNKTDDGETSGEETIEARVARIKARVAELTGNMESQTSLSASAAPKA</sequence>
<feature type="compositionally biased region" description="Polar residues" evidence="1">
    <location>
        <begin position="578"/>
        <end position="588"/>
    </location>
</feature>
<dbReference type="Pfam" id="PF08101">
    <property type="entry name" value="Msb1-Mug8_dom"/>
    <property type="match status" value="1"/>
</dbReference>
<feature type="compositionally biased region" description="Pro residues" evidence="1">
    <location>
        <begin position="709"/>
        <end position="727"/>
    </location>
</feature>
<feature type="compositionally biased region" description="Polar residues" evidence="1">
    <location>
        <begin position="980"/>
        <end position="1006"/>
    </location>
</feature>
<evidence type="ECO:0000313" key="3">
    <source>
        <dbReference type="EMBL" id="KAF1981015.1"/>
    </source>
</evidence>
<gene>
    <name evidence="3" type="ORF">K402DRAFT_425764</name>
</gene>
<feature type="region of interest" description="Disordered" evidence="1">
    <location>
        <begin position="550"/>
        <end position="608"/>
    </location>
</feature>
<keyword evidence="4" id="KW-1185">Reference proteome</keyword>
<feature type="compositionally biased region" description="Basic and acidic residues" evidence="1">
    <location>
        <begin position="852"/>
        <end position="869"/>
    </location>
</feature>
<feature type="compositionally biased region" description="Basic and acidic residues" evidence="1">
    <location>
        <begin position="1029"/>
        <end position="1044"/>
    </location>
</feature>
<evidence type="ECO:0000259" key="2">
    <source>
        <dbReference type="Pfam" id="PF08101"/>
    </source>
</evidence>
<reference evidence="3" key="1">
    <citation type="journal article" date="2020" name="Stud. Mycol.">
        <title>101 Dothideomycetes genomes: a test case for predicting lifestyles and emergence of pathogens.</title>
        <authorList>
            <person name="Haridas S."/>
            <person name="Albert R."/>
            <person name="Binder M."/>
            <person name="Bloem J."/>
            <person name="Labutti K."/>
            <person name="Salamov A."/>
            <person name="Andreopoulos B."/>
            <person name="Baker S."/>
            <person name="Barry K."/>
            <person name="Bills G."/>
            <person name="Bluhm B."/>
            <person name="Cannon C."/>
            <person name="Castanera R."/>
            <person name="Culley D."/>
            <person name="Daum C."/>
            <person name="Ezra D."/>
            <person name="Gonzalez J."/>
            <person name="Henrissat B."/>
            <person name="Kuo A."/>
            <person name="Liang C."/>
            <person name="Lipzen A."/>
            <person name="Lutzoni F."/>
            <person name="Magnuson J."/>
            <person name="Mondo S."/>
            <person name="Nolan M."/>
            <person name="Ohm R."/>
            <person name="Pangilinan J."/>
            <person name="Park H.-J."/>
            <person name="Ramirez L."/>
            <person name="Alfaro M."/>
            <person name="Sun H."/>
            <person name="Tritt A."/>
            <person name="Yoshinaga Y."/>
            <person name="Zwiers L.-H."/>
            <person name="Turgeon B."/>
            <person name="Goodwin S."/>
            <person name="Spatafora J."/>
            <person name="Crous P."/>
            <person name="Grigoriev I."/>
        </authorList>
    </citation>
    <scope>NUCLEOTIDE SEQUENCE</scope>
    <source>
        <strain evidence="3">CBS 113979</strain>
    </source>
</reference>
<name>A0A6G1GJ91_9PEZI</name>
<dbReference type="PANTHER" id="PTHR28093:SF1">
    <property type="entry name" value="MORPHOGENESIS-RELATED PROTEIN MSB1"/>
    <property type="match status" value="1"/>
</dbReference>
<feature type="region of interest" description="Disordered" evidence="1">
    <location>
        <begin position="663"/>
        <end position="1070"/>
    </location>
</feature>
<evidence type="ECO:0000256" key="1">
    <source>
        <dbReference type="SAM" id="MobiDB-lite"/>
    </source>
</evidence>
<dbReference type="InterPro" id="IPR012965">
    <property type="entry name" value="Msb1/Mug8_dom"/>
</dbReference>
<feature type="region of interest" description="Disordered" evidence="1">
    <location>
        <begin position="369"/>
        <end position="411"/>
    </location>
</feature>
<accession>A0A6G1GJ91</accession>
<dbReference type="AlphaFoldDB" id="A0A6G1GJ91"/>
<feature type="compositionally biased region" description="Low complexity" evidence="1">
    <location>
        <begin position="783"/>
        <end position="801"/>
    </location>
</feature>
<organism evidence="3 4">
    <name type="scientific">Aulographum hederae CBS 113979</name>
    <dbReference type="NCBI Taxonomy" id="1176131"/>
    <lineage>
        <taxon>Eukaryota</taxon>
        <taxon>Fungi</taxon>
        <taxon>Dikarya</taxon>
        <taxon>Ascomycota</taxon>
        <taxon>Pezizomycotina</taxon>
        <taxon>Dothideomycetes</taxon>
        <taxon>Pleosporomycetidae</taxon>
        <taxon>Aulographales</taxon>
        <taxon>Aulographaceae</taxon>
    </lineage>
</organism>
<feature type="compositionally biased region" description="Polar residues" evidence="1">
    <location>
        <begin position="841"/>
        <end position="850"/>
    </location>
</feature>
<feature type="compositionally biased region" description="Polar residues" evidence="1">
    <location>
        <begin position="386"/>
        <end position="396"/>
    </location>
</feature>
<dbReference type="CDD" id="cd04401">
    <property type="entry name" value="RhoGAP_fMSB1"/>
    <property type="match status" value="1"/>
</dbReference>